<keyword evidence="15" id="KW-1185">Reference proteome</keyword>
<protein>
    <submittedName>
        <fullName evidence="14">Uncharacterized protein</fullName>
    </submittedName>
</protein>
<evidence type="ECO:0000256" key="11">
    <source>
        <dbReference type="ARBA" id="ARBA00023303"/>
    </source>
</evidence>
<comment type="similarity">
    <text evidence="2 12">Belongs to the amiloride-sensitive sodium channel (TC 1.A.6) family.</text>
</comment>
<keyword evidence="7" id="KW-0915">Sodium</keyword>
<dbReference type="PANTHER" id="PTHR11690:SF248">
    <property type="entry name" value="PICKPOCKET 17, ISOFORM A"/>
    <property type="match status" value="1"/>
</dbReference>
<proteinExistence type="inferred from homology"/>
<dbReference type="PRINTS" id="PR01078">
    <property type="entry name" value="AMINACHANNEL"/>
</dbReference>
<evidence type="ECO:0000256" key="5">
    <source>
        <dbReference type="ARBA" id="ARBA00022692"/>
    </source>
</evidence>
<keyword evidence="8 12" id="KW-0406">Ion transport</keyword>
<feature type="transmembrane region" description="Helical" evidence="13">
    <location>
        <begin position="472"/>
        <end position="494"/>
    </location>
</feature>
<keyword evidence="3 12" id="KW-0813">Transport</keyword>
<evidence type="ECO:0000256" key="1">
    <source>
        <dbReference type="ARBA" id="ARBA00004141"/>
    </source>
</evidence>
<comment type="subcellular location">
    <subcellularLocation>
        <location evidence="1">Membrane</location>
        <topology evidence="1">Multi-pass membrane protein</topology>
    </subcellularLocation>
</comment>
<dbReference type="OrthoDB" id="6421178at2759"/>
<evidence type="ECO:0000256" key="13">
    <source>
        <dbReference type="SAM" id="Phobius"/>
    </source>
</evidence>
<dbReference type="Gene3D" id="2.60.470.10">
    <property type="entry name" value="Acid-sensing ion channels like domains"/>
    <property type="match status" value="1"/>
</dbReference>
<keyword evidence="10 12" id="KW-0739">Sodium transport</keyword>
<dbReference type="InterPro" id="IPR001873">
    <property type="entry name" value="ENaC"/>
</dbReference>
<evidence type="ECO:0000256" key="7">
    <source>
        <dbReference type="ARBA" id="ARBA00023053"/>
    </source>
</evidence>
<keyword evidence="4 12" id="KW-0894">Sodium channel</keyword>
<feature type="transmembrane region" description="Helical" evidence="13">
    <location>
        <begin position="64"/>
        <end position="82"/>
    </location>
</feature>
<dbReference type="PANTHER" id="PTHR11690">
    <property type="entry name" value="AMILORIDE-SENSITIVE SODIUM CHANNEL-RELATED"/>
    <property type="match status" value="1"/>
</dbReference>
<dbReference type="Proteomes" id="UP000887116">
    <property type="component" value="Unassembled WGS sequence"/>
</dbReference>
<evidence type="ECO:0000313" key="14">
    <source>
        <dbReference type="EMBL" id="GFR27967.1"/>
    </source>
</evidence>
<dbReference type="AlphaFoldDB" id="A0A8X6M0Z7"/>
<keyword evidence="11 12" id="KW-0407">Ion channel</keyword>
<evidence type="ECO:0000256" key="9">
    <source>
        <dbReference type="ARBA" id="ARBA00023136"/>
    </source>
</evidence>
<sequence>MKLLDHLCKTNNIRAKTEIEDFYAIQRNAKNEKLVNRILKTKFQNSSIFTISQIGRSEKLYAKLLWVLTLSLALVGCCYYIYRFIGLYFTYPIKVTLNIAEQSSVNFPSVTVCNMNRMKSEYEPCLVSNVDFRKCSSGLGFSLGSGFAFNLPERRNFQSCNSQLSGKRQKEADNFTQFLERYSRLKWIKQRFYGHQLADLIQSCSFRGKPYDKYQFSYFFNFRYGNCFTFKSNNDPYDPREELTVTSTGREGGLELILNVEHEQYLPISHTIGGRIVIHNSLHPDPEGSGITVIPGYETDILLQQTSIRRLPAPYKDECVFYDDDSFMKNQAACIQSCLQDYNLAMCGCIEPGFQDLEYYDLKQCDMKNSTDVCCLDGVLNYLAIHGTNCSCPLPCVTETFTEHTTTATWPSGAYFFRGRSNVTNEDWNSLKSYRASHAKVNVFFSTLEKVLYEQKPCFHESELLSHLGGELGLWLGLSIVAVFELLEVLHYFANRVYISASKFFFSNTHAKDSLECGKSKQRKRVVLKV</sequence>
<evidence type="ECO:0000256" key="8">
    <source>
        <dbReference type="ARBA" id="ARBA00023065"/>
    </source>
</evidence>
<accession>A0A8X6M0Z7</accession>
<gene>
    <name evidence="14" type="primary">asic-2</name>
    <name evidence="14" type="ORF">TNCT_274971</name>
</gene>
<dbReference type="Gene3D" id="1.10.287.770">
    <property type="entry name" value="YojJ-like"/>
    <property type="match status" value="1"/>
</dbReference>
<dbReference type="GO" id="GO:0015280">
    <property type="term" value="F:ligand-gated sodium channel activity"/>
    <property type="evidence" value="ECO:0007669"/>
    <property type="project" value="TreeGrafter"/>
</dbReference>
<evidence type="ECO:0000256" key="12">
    <source>
        <dbReference type="RuleBase" id="RU000679"/>
    </source>
</evidence>
<evidence type="ECO:0000256" key="2">
    <source>
        <dbReference type="ARBA" id="ARBA00007193"/>
    </source>
</evidence>
<name>A0A8X6M0Z7_TRICU</name>
<dbReference type="Pfam" id="PF00858">
    <property type="entry name" value="ASC"/>
    <property type="match status" value="1"/>
</dbReference>
<organism evidence="14 15">
    <name type="scientific">Trichonephila clavata</name>
    <name type="common">Joro spider</name>
    <name type="synonym">Nephila clavata</name>
    <dbReference type="NCBI Taxonomy" id="2740835"/>
    <lineage>
        <taxon>Eukaryota</taxon>
        <taxon>Metazoa</taxon>
        <taxon>Ecdysozoa</taxon>
        <taxon>Arthropoda</taxon>
        <taxon>Chelicerata</taxon>
        <taxon>Arachnida</taxon>
        <taxon>Araneae</taxon>
        <taxon>Araneomorphae</taxon>
        <taxon>Entelegynae</taxon>
        <taxon>Araneoidea</taxon>
        <taxon>Nephilidae</taxon>
        <taxon>Trichonephila</taxon>
    </lineage>
</organism>
<dbReference type="GO" id="GO:0005886">
    <property type="term" value="C:plasma membrane"/>
    <property type="evidence" value="ECO:0007669"/>
    <property type="project" value="TreeGrafter"/>
</dbReference>
<keyword evidence="5 12" id="KW-0812">Transmembrane</keyword>
<reference evidence="14" key="1">
    <citation type="submission" date="2020-07" db="EMBL/GenBank/DDBJ databases">
        <title>Multicomponent nature underlies the extraordinary mechanical properties of spider dragline silk.</title>
        <authorList>
            <person name="Kono N."/>
            <person name="Nakamura H."/>
            <person name="Mori M."/>
            <person name="Yoshida Y."/>
            <person name="Ohtoshi R."/>
            <person name="Malay A.D."/>
            <person name="Moran D.A.P."/>
            <person name="Tomita M."/>
            <person name="Numata K."/>
            <person name="Arakawa K."/>
        </authorList>
    </citation>
    <scope>NUCLEOTIDE SEQUENCE</scope>
</reference>
<dbReference type="EMBL" id="BMAO01009004">
    <property type="protein sequence ID" value="GFR27967.1"/>
    <property type="molecule type" value="Genomic_DNA"/>
</dbReference>
<evidence type="ECO:0000256" key="4">
    <source>
        <dbReference type="ARBA" id="ARBA00022461"/>
    </source>
</evidence>
<evidence type="ECO:0000256" key="6">
    <source>
        <dbReference type="ARBA" id="ARBA00022989"/>
    </source>
</evidence>
<evidence type="ECO:0000313" key="15">
    <source>
        <dbReference type="Proteomes" id="UP000887116"/>
    </source>
</evidence>
<evidence type="ECO:0000256" key="3">
    <source>
        <dbReference type="ARBA" id="ARBA00022448"/>
    </source>
</evidence>
<keyword evidence="6 13" id="KW-1133">Transmembrane helix</keyword>
<keyword evidence="9 13" id="KW-0472">Membrane</keyword>
<evidence type="ECO:0000256" key="10">
    <source>
        <dbReference type="ARBA" id="ARBA00023201"/>
    </source>
</evidence>
<comment type="caution">
    <text evidence="14">The sequence shown here is derived from an EMBL/GenBank/DDBJ whole genome shotgun (WGS) entry which is preliminary data.</text>
</comment>